<evidence type="ECO:0000256" key="6">
    <source>
        <dbReference type="ARBA" id="ARBA00023125"/>
    </source>
</evidence>
<dbReference type="NCBIfam" id="TIGR01766">
    <property type="entry name" value="IS200/IS605 family accessory protein TnpB-like domain"/>
    <property type="match status" value="1"/>
</dbReference>
<keyword evidence="13" id="KW-1185">Reference proteome</keyword>
<dbReference type="Pfam" id="PF07282">
    <property type="entry name" value="Cas12f1-like_TNB"/>
    <property type="match status" value="1"/>
</dbReference>
<evidence type="ECO:0000259" key="10">
    <source>
        <dbReference type="Pfam" id="PF07282"/>
    </source>
</evidence>
<evidence type="ECO:0000313" key="12">
    <source>
        <dbReference type="EMBL" id="GII23050.1"/>
    </source>
</evidence>
<dbReference type="PANTHER" id="PTHR30405:SF25">
    <property type="entry name" value="RNA-GUIDED DNA ENDONUCLEASE INSQ-RELATED"/>
    <property type="match status" value="1"/>
</dbReference>
<dbReference type="GO" id="GO:0032196">
    <property type="term" value="P:transposition"/>
    <property type="evidence" value="ECO:0007669"/>
    <property type="project" value="UniProtKB-KW"/>
</dbReference>
<evidence type="ECO:0000313" key="13">
    <source>
        <dbReference type="Proteomes" id="UP000599074"/>
    </source>
</evidence>
<evidence type="ECO:0000256" key="5">
    <source>
        <dbReference type="ARBA" id="ARBA00022833"/>
    </source>
</evidence>
<organism evidence="12 13">
    <name type="scientific">Planosporangium mesophilum</name>
    <dbReference type="NCBI Taxonomy" id="689768"/>
    <lineage>
        <taxon>Bacteria</taxon>
        <taxon>Bacillati</taxon>
        <taxon>Actinomycetota</taxon>
        <taxon>Actinomycetes</taxon>
        <taxon>Micromonosporales</taxon>
        <taxon>Micromonosporaceae</taxon>
        <taxon>Planosporangium</taxon>
    </lineage>
</organism>
<dbReference type="InterPro" id="IPR051399">
    <property type="entry name" value="RNA-guided_DNA_endo/Transpos"/>
</dbReference>
<proteinExistence type="inferred from homology"/>
<feature type="region of interest" description="Disordered" evidence="8">
    <location>
        <begin position="416"/>
        <end position="447"/>
    </location>
</feature>
<evidence type="ECO:0000256" key="1">
    <source>
        <dbReference type="ARBA" id="ARBA00008761"/>
    </source>
</evidence>
<dbReference type="AlphaFoldDB" id="A0A8J3T9I9"/>
<reference evidence="12" key="1">
    <citation type="submission" date="2021-01" db="EMBL/GenBank/DDBJ databases">
        <title>Whole genome shotgun sequence of Planosporangium mesophilum NBRC 109066.</title>
        <authorList>
            <person name="Komaki H."/>
            <person name="Tamura T."/>
        </authorList>
    </citation>
    <scope>NUCLEOTIDE SEQUENCE</scope>
    <source>
        <strain evidence="12">NBRC 109066</strain>
    </source>
</reference>
<evidence type="ECO:0000259" key="9">
    <source>
        <dbReference type="Pfam" id="PF01385"/>
    </source>
</evidence>
<keyword evidence="3" id="KW-0815">Transposition</keyword>
<evidence type="ECO:0000256" key="7">
    <source>
        <dbReference type="ARBA" id="ARBA00023172"/>
    </source>
</evidence>
<evidence type="ECO:0000256" key="3">
    <source>
        <dbReference type="ARBA" id="ARBA00022578"/>
    </source>
</evidence>
<evidence type="ECO:0000259" key="11">
    <source>
        <dbReference type="Pfam" id="PF12323"/>
    </source>
</evidence>
<feature type="domain" description="Cas12f1-like TNB" evidence="10">
    <location>
        <begin position="319"/>
        <end position="385"/>
    </location>
</feature>
<dbReference type="InterPro" id="IPR001959">
    <property type="entry name" value="Transposase"/>
</dbReference>
<dbReference type="Pfam" id="PF01385">
    <property type="entry name" value="OrfB_IS605"/>
    <property type="match status" value="1"/>
</dbReference>
<evidence type="ECO:0000256" key="4">
    <source>
        <dbReference type="ARBA" id="ARBA00022723"/>
    </source>
</evidence>
<evidence type="ECO:0000256" key="2">
    <source>
        <dbReference type="ARBA" id="ARBA00011044"/>
    </source>
</evidence>
<keyword evidence="7" id="KW-0233">DNA recombination</keyword>
<dbReference type="Pfam" id="PF12323">
    <property type="entry name" value="HTH_OrfB_IS605"/>
    <property type="match status" value="1"/>
</dbReference>
<dbReference type="EMBL" id="BOON01000024">
    <property type="protein sequence ID" value="GII23050.1"/>
    <property type="molecule type" value="Genomic_DNA"/>
</dbReference>
<feature type="domain" description="Transposase putative helix-turn-helix" evidence="11">
    <location>
        <begin position="1"/>
        <end position="45"/>
    </location>
</feature>
<keyword evidence="6" id="KW-0238">DNA-binding</keyword>
<dbReference type="InterPro" id="IPR021027">
    <property type="entry name" value="Transposase_put_HTH"/>
</dbReference>
<evidence type="ECO:0000256" key="8">
    <source>
        <dbReference type="SAM" id="MobiDB-lite"/>
    </source>
</evidence>
<dbReference type="RefSeq" id="WP_203935597.1">
    <property type="nucleotide sequence ID" value="NZ_BOON01000024.1"/>
</dbReference>
<feature type="domain" description="Probable transposase IS891/IS1136/IS1341" evidence="9">
    <location>
        <begin position="181"/>
        <end position="299"/>
    </location>
</feature>
<sequence length="467" mass="51185">MTTKRFQYRAYPTPAQEPALARAFGCARVVYNDALHARETAHANGLTYPKLAELSQRLTEAKKTPERAWLGEVSAVVLQQALADADRAYRNFFQAAKNRKANGGKGRFVGKPRFKSKKNARQAVRYTRNSRFKIRVVNRERALLTLPGVPGEVMFRLSRRLPSNPSSVTVVGEADGRYYVSFVVETPAKQPLPESSRHVALDLGLVDFAAVVATDGTRDKIANPRFLRAAQRRLAHHQRALARKEKDSKNRAKARAKVTAAHRKVREARLDHAHNLALRLVSENQTITVEALNVRGLARSGAKGRRGAGLRRSVHDAGWGQFLRVLTVKAAEYGRSVLAVDPAYTSQSCGVCGRLDGPKPLSVRVWTCAGCGTTLDRDYNAATNILVAAGQTTGLAPVAETLNACGGVMRPRLAAADPGEAGTRPWPRRLTLASNHGNPRRSRRGGCQARVMTNQRERVQVRSLGAS</sequence>
<dbReference type="PANTHER" id="PTHR30405">
    <property type="entry name" value="TRANSPOSASE"/>
    <property type="match status" value="1"/>
</dbReference>
<dbReference type="Proteomes" id="UP000599074">
    <property type="component" value="Unassembled WGS sequence"/>
</dbReference>
<comment type="caution">
    <text evidence="12">The sequence shown here is derived from an EMBL/GenBank/DDBJ whole genome shotgun (WGS) entry which is preliminary data.</text>
</comment>
<keyword evidence="4" id="KW-0479">Metal-binding</keyword>
<name>A0A8J3T9I9_9ACTN</name>
<dbReference type="GO" id="GO:0006310">
    <property type="term" value="P:DNA recombination"/>
    <property type="evidence" value="ECO:0007669"/>
    <property type="project" value="UniProtKB-KW"/>
</dbReference>
<protein>
    <submittedName>
        <fullName evidence="12">Transposase</fullName>
    </submittedName>
</protein>
<keyword evidence="5" id="KW-0862">Zinc</keyword>
<comment type="similarity">
    <text evidence="2">In the N-terminal section; belongs to the transposase 2 family.</text>
</comment>
<dbReference type="GO" id="GO:0046872">
    <property type="term" value="F:metal ion binding"/>
    <property type="evidence" value="ECO:0007669"/>
    <property type="project" value="UniProtKB-KW"/>
</dbReference>
<gene>
    <name evidence="12" type="ORF">Pme01_26470</name>
</gene>
<accession>A0A8J3T9I9</accession>
<comment type="similarity">
    <text evidence="1">In the C-terminal section; belongs to the transposase 35 family.</text>
</comment>
<dbReference type="NCBIfam" id="NF040570">
    <property type="entry name" value="guided_TnpB"/>
    <property type="match status" value="1"/>
</dbReference>
<dbReference type="GO" id="GO:0003677">
    <property type="term" value="F:DNA binding"/>
    <property type="evidence" value="ECO:0007669"/>
    <property type="project" value="UniProtKB-KW"/>
</dbReference>
<dbReference type="InterPro" id="IPR010095">
    <property type="entry name" value="Cas12f1-like_TNB"/>
</dbReference>